<proteinExistence type="predicted"/>
<evidence type="ECO:0000313" key="2">
    <source>
        <dbReference type="Proteomes" id="UP001152622"/>
    </source>
</evidence>
<comment type="caution">
    <text evidence="1">The sequence shown here is derived from an EMBL/GenBank/DDBJ whole genome shotgun (WGS) entry which is preliminary data.</text>
</comment>
<gene>
    <name evidence="1" type="ORF">SKAU_G00147860</name>
</gene>
<organism evidence="1 2">
    <name type="scientific">Synaphobranchus kaupii</name>
    <name type="common">Kaup's arrowtooth eel</name>
    <dbReference type="NCBI Taxonomy" id="118154"/>
    <lineage>
        <taxon>Eukaryota</taxon>
        <taxon>Metazoa</taxon>
        <taxon>Chordata</taxon>
        <taxon>Craniata</taxon>
        <taxon>Vertebrata</taxon>
        <taxon>Euteleostomi</taxon>
        <taxon>Actinopterygii</taxon>
        <taxon>Neopterygii</taxon>
        <taxon>Teleostei</taxon>
        <taxon>Anguilliformes</taxon>
        <taxon>Synaphobranchidae</taxon>
        <taxon>Synaphobranchus</taxon>
    </lineage>
</organism>
<dbReference type="Proteomes" id="UP001152622">
    <property type="component" value="Chromosome 4"/>
</dbReference>
<protein>
    <submittedName>
        <fullName evidence="1">Uncharacterized protein</fullName>
    </submittedName>
</protein>
<evidence type="ECO:0000313" key="1">
    <source>
        <dbReference type="EMBL" id="KAJ8365955.1"/>
    </source>
</evidence>
<name>A0A9Q1FUH4_SYNKA</name>
<sequence>MVVDLTAQNLCWRFPEREEDDVPDGTRETFLLKVSGPARKGKMACRAFVIGRARVHTPSLLQRALFSDGKDGMCCDLPRSETNETGVTGLARVRLGVRGP</sequence>
<dbReference type="EMBL" id="JAINUF010000004">
    <property type="protein sequence ID" value="KAJ8365955.1"/>
    <property type="molecule type" value="Genomic_DNA"/>
</dbReference>
<accession>A0A9Q1FUH4</accession>
<dbReference type="AlphaFoldDB" id="A0A9Q1FUH4"/>
<keyword evidence="2" id="KW-1185">Reference proteome</keyword>
<reference evidence="1" key="1">
    <citation type="journal article" date="2023" name="Science">
        <title>Genome structures resolve the early diversification of teleost fishes.</title>
        <authorList>
            <person name="Parey E."/>
            <person name="Louis A."/>
            <person name="Montfort J."/>
            <person name="Bouchez O."/>
            <person name="Roques C."/>
            <person name="Iampietro C."/>
            <person name="Lluch J."/>
            <person name="Castinel A."/>
            <person name="Donnadieu C."/>
            <person name="Desvignes T."/>
            <person name="Floi Bucao C."/>
            <person name="Jouanno E."/>
            <person name="Wen M."/>
            <person name="Mejri S."/>
            <person name="Dirks R."/>
            <person name="Jansen H."/>
            <person name="Henkel C."/>
            <person name="Chen W.J."/>
            <person name="Zahm M."/>
            <person name="Cabau C."/>
            <person name="Klopp C."/>
            <person name="Thompson A.W."/>
            <person name="Robinson-Rechavi M."/>
            <person name="Braasch I."/>
            <person name="Lecointre G."/>
            <person name="Bobe J."/>
            <person name="Postlethwait J.H."/>
            <person name="Berthelot C."/>
            <person name="Roest Crollius H."/>
            <person name="Guiguen Y."/>
        </authorList>
    </citation>
    <scope>NUCLEOTIDE SEQUENCE</scope>
    <source>
        <strain evidence="1">WJC10195</strain>
    </source>
</reference>